<comment type="similarity">
    <text evidence="7">Belongs to the binding-protein-dependent transport system permease family.</text>
</comment>
<protein>
    <recommendedName>
        <fullName evidence="8">ABC transmembrane type-1 domain-containing protein</fullName>
    </recommendedName>
</protein>
<evidence type="ECO:0000313" key="10">
    <source>
        <dbReference type="Proteomes" id="UP001501475"/>
    </source>
</evidence>
<keyword evidence="2 7" id="KW-0813">Transport</keyword>
<comment type="caution">
    <text evidence="9">The sequence shown here is derived from an EMBL/GenBank/DDBJ whole genome shotgun (WGS) entry which is preliminary data.</text>
</comment>
<comment type="subcellular location">
    <subcellularLocation>
        <location evidence="1 7">Cell membrane</location>
        <topology evidence="1 7">Multi-pass membrane protein</topology>
    </subcellularLocation>
</comment>
<keyword evidence="10" id="KW-1185">Reference proteome</keyword>
<evidence type="ECO:0000256" key="5">
    <source>
        <dbReference type="ARBA" id="ARBA00022989"/>
    </source>
</evidence>
<gene>
    <name evidence="9" type="ORF">GCM10009810_33370</name>
</gene>
<evidence type="ECO:0000256" key="7">
    <source>
        <dbReference type="RuleBase" id="RU363032"/>
    </source>
</evidence>
<feature type="transmembrane region" description="Helical" evidence="7">
    <location>
        <begin position="84"/>
        <end position="105"/>
    </location>
</feature>
<evidence type="ECO:0000256" key="1">
    <source>
        <dbReference type="ARBA" id="ARBA00004651"/>
    </source>
</evidence>
<evidence type="ECO:0000256" key="3">
    <source>
        <dbReference type="ARBA" id="ARBA00022475"/>
    </source>
</evidence>
<sequence length="120" mass="12875">MTQYLRQALPMELIDAARVDGASTLRTYRSIVLPIARPATAVLGLLTFVASWNDFFWPLVVLNAENPTVQVAISSLSSGIEVDYALTLTGAVVGTFPILLVFVLFGRQIIGGIMHGAVKG</sequence>
<evidence type="ECO:0000256" key="4">
    <source>
        <dbReference type="ARBA" id="ARBA00022692"/>
    </source>
</evidence>
<reference evidence="9 10" key="1">
    <citation type="journal article" date="2019" name="Int. J. Syst. Evol. Microbiol.">
        <title>The Global Catalogue of Microorganisms (GCM) 10K type strain sequencing project: providing services to taxonomists for standard genome sequencing and annotation.</title>
        <authorList>
            <consortium name="The Broad Institute Genomics Platform"/>
            <consortium name="The Broad Institute Genome Sequencing Center for Infectious Disease"/>
            <person name="Wu L."/>
            <person name="Ma J."/>
        </authorList>
    </citation>
    <scope>NUCLEOTIDE SEQUENCE [LARGE SCALE GENOMIC DNA]</scope>
    <source>
        <strain evidence="9 10">JCM 15591</strain>
    </source>
</reference>
<proteinExistence type="inferred from homology"/>
<dbReference type="Proteomes" id="UP001501475">
    <property type="component" value="Unassembled WGS sequence"/>
</dbReference>
<dbReference type="SUPFAM" id="SSF161098">
    <property type="entry name" value="MetI-like"/>
    <property type="match status" value="1"/>
</dbReference>
<dbReference type="InterPro" id="IPR000515">
    <property type="entry name" value="MetI-like"/>
</dbReference>
<feature type="transmembrane region" description="Helical" evidence="7">
    <location>
        <begin position="31"/>
        <end position="52"/>
    </location>
</feature>
<dbReference type="CDD" id="cd06261">
    <property type="entry name" value="TM_PBP2"/>
    <property type="match status" value="1"/>
</dbReference>
<keyword evidence="5 7" id="KW-1133">Transmembrane helix</keyword>
<evidence type="ECO:0000256" key="2">
    <source>
        <dbReference type="ARBA" id="ARBA00022448"/>
    </source>
</evidence>
<dbReference type="Gene3D" id="1.10.3720.10">
    <property type="entry name" value="MetI-like"/>
    <property type="match status" value="1"/>
</dbReference>
<keyword evidence="4 7" id="KW-0812">Transmembrane</keyword>
<dbReference type="EMBL" id="BAAAPN010000099">
    <property type="protein sequence ID" value="GAA1773574.1"/>
    <property type="molecule type" value="Genomic_DNA"/>
</dbReference>
<keyword evidence="3" id="KW-1003">Cell membrane</keyword>
<evidence type="ECO:0000256" key="6">
    <source>
        <dbReference type="ARBA" id="ARBA00023136"/>
    </source>
</evidence>
<feature type="domain" description="ABC transmembrane type-1" evidence="8">
    <location>
        <begin position="1"/>
        <end position="105"/>
    </location>
</feature>
<keyword evidence="6 7" id="KW-0472">Membrane</keyword>
<dbReference type="PANTHER" id="PTHR43744:SF12">
    <property type="entry name" value="ABC TRANSPORTER PERMEASE PROTEIN MG189-RELATED"/>
    <property type="match status" value="1"/>
</dbReference>
<organism evidence="9 10">
    <name type="scientific">Nostocoides vanveenii</name>
    <dbReference type="NCBI Taxonomy" id="330835"/>
    <lineage>
        <taxon>Bacteria</taxon>
        <taxon>Bacillati</taxon>
        <taxon>Actinomycetota</taxon>
        <taxon>Actinomycetes</taxon>
        <taxon>Micrococcales</taxon>
        <taxon>Intrasporangiaceae</taxon>
        <taxon>Nostocoides</taxon>
    </lineage>
</organism>
<dbReference type="PANTHER" id="PTHR43744">
    <property type="entry name" value="ABC TRANSPORTER PERMEASE PROTEIN MG189-RELATED-RELATED"/>
    <property type="match status" value="1"/>
</dbReference>
<name>A0ABN2L3A7_9MICO</name>
<dbReference type="InterPro" id="IPR035906">
    <property type="entry name" value="MetI-like_sf"/>
</dbReference>
<accession>A0ABN2L3A7</accession>
<dbReference type="Pfam" id="PF00528">
    <property type="entry name" value="BPD_transp_1"/>
    <property type="match status" value="1"/>
</dbReference>
<evidence type="ECO:0000313" key="9">
    <source>
        <dbReference type="EMBL" id="GAA1773574.1"/>
    </source>
</evidence>
<evidence type="ECO:0000259" key="8">
    <source>
        <dbReference type="PROSITE" id="PS50928"/>
    </source>
</evidence>
<dbReference type="PROSITE" id="PS50928">
    <property type="entry name" value="ABC_TM1"/>
    <property type="match status" value="1"/>
</dbReference>